<keyword evidence="8 10" id="KW-0464">Manganese</keyword>
<sequence length="307" mass="34016">MEKATLIVDEAKAHLRLQSDVVILEQPDQRVQRIGIGALKQIVLCEDVWLSSWFLNKMLAAGVSLVILPKRARDGARHLLPQPEGALALRIAQYGRFLDSGQRLAIAQAIVIAKIEAQEECLLNHGLAVPLERFVHSARQSRDIATLMGVEGAATARYFKAWGGLLDASWGFQGRNRRPPRDPVNSLMSLSYTMAGHALGRLAARAGFETTLGFLHAPASGRTSLALDLIEPLRPWVDEFVLTLCSGETLKIDDFNQDEVNGCRLSKAGSRVFFHRWFSQAETWFEQQGRLKLEQLRAALGVTELVA</sequence>
<keyword evidence="4 10" id="KW-0378">Hydrolase</keyword>
<keyword evidence="3 10" id="KW-0255">Endonuclease</keyword>
<keyword evidence="6 10" id="KW-0051">Antiviral defense</keyword>
<accession>A0A9X1B564</accession>
<dbReference type="NCBIfam" id="TIGR00287">
    <property type="entry name" value="cas1"/>
    <property type="match status" value="1"/>
</dbReference>
<evidence type="ECO:0000256" key="10">
    <source>
        <dbReference type="HAMAP-Rule" id="MF_01470"/>
    </source>
</evidence>
<dbReference type="PANTHER" id="PTHR34353:SF2">
    <property type="entry name" value="CRISPR-ASSOCIATED ENDONUCLEASE CAS1 1"/>
    <property type="match status" value="1"/>
</dbReference>
<evidence type="ECO:0000256" key="3">
    <source>
        <dbReference type="ARBA" id="ARBA00022759"/>
    </source>
</evidence>
<comment type="function">
    <text evidence="10">CRISPR (clustered regularly interspaced short palindromic repeat), is an adaptive immune system that provides protection against mobile genetic elements (viruses, transposable elements and conjugative plasmids). CRISPR clusters contain spacers, sequences complementary to antecedent mobile elements, and target invading nucleic acids. CRISPR clusters are transcribed and processed into CRISPR RNA (crRNA). Acts as a dsDNA endonuclease. Involved in the integration of spacer DNA into the CRISPR cassette.</text>
</comment>
<dbReference type="GO" id="GO:0043571">
    <property type="term" value="P:maintenance of CRISPR repeat elements"/>
    <property type="evidence" value="ECO:0007669"/>
    <property type="project" value="UniProtKB-UniRule"/>
</dbReference>
<dbReference type="HAMAP" id="MF_01470">
    <property type="entry name" value="Cas1"/>
    <property type="match status" value="1"/>
</dbReference>
<dbReference type="InterPro" id="IPR042211">
    <property type="entry name" value="CRISPR-assoc_Cas1_N"/>
</dbReference>
<comment type="similarity">
    <text evidence="10">Belongs to the CRISPR-associated endonuclease Cas1 family.</text>
</comment>
<keyword evidence="7 10" id="KW-0238">DNA-binding</keyword>
<organism evidence="11 12">
    <name type="scientific">Lamprobacter modestohalophilus</name>
    <dbReference type="NCBI Taxonomy" id="1064514"/>
    <lineage>
        <taxon>Bacteria</taxon>
        <taxon>Pseudomonadati</taxon>
        <taxon>Pseudomonadota</taxon>
        <taxon>Gammaproteobacteria</taxon>
        <taxon>Chromatiales</taxon>
        <taxon>Chromatiaceae</taxon>
        <taxon>Lamprobacter</taxon>
    </lineage>
</organism>
<dbReference type="GO" id="GO:0016787">
    <property type="term" value="F:hydrolase activity"/>
    <property type="evidence" value="ECO:0007669"/>
    <property type="project" value="UniProtKB-KW"/>
</dbReference>
<evidence type="ECO:0000256" key="1">
    <source>
        <dbReference type="ARBA" id="ARBA00022722"/>
    </source>
</evidence>
<reference evidence="11 12" key="1">
    <citation type="journal article" date="2020" name="Microorganisms">
        <title>Osmotic Adaptation and Compatible Solute Biosynthesis of Phototrophic Bacteria as Revealed from Genome Analyses.</title>
        <authorList>
            <person name="Imhoff J.F."/>
            <person name="Rahn T."/>
            <person name="Kunzel S."/>
            <person name="Keller A."/>
            <person name="Neulinger S.C."/>
        </authorList>
    </citation>
    <scope>NUCLEOTIDE SEQUENCE [LARGE SCALE GENOMIC DNA]</scope>
    <source>
        <strain evidence="11 12">DSM 25653</strain>
    </source>
</reference>
<keyword evidence="2 10" id="KW-0479">Metal-binding</keyword>
<keyword evidence="1 10" id="KW-0540">Nuclease</keyword>
<evidence type="ECO:0000256" key="4">
    <source>
        <dbReference type="ARBA" id="ARBA00022801"/>
    </source>
</evidence>
<evidence type="ECO:0000256" key="2">
    <source>
        <dbReference type="ARBA" id="ARBA00022723"/>
    </source>
</evidence>
<dbReference type="CDD" id="cd09634">
    <property type="entry name" value="Cas1_I-II-III"/>
    <property type="match status" value="1"/>
</dbReference>
<dbReference type="GO" id="GO:0003677">
    <property type="term" value="F:DNA binding"/>
    <property type="evidence" value="ECO:0007669"/>
    <property type="project" value="UniProtKB-KW"/>
</dbReference>
<evidence type="ECO:0000313" key="12">
    <source>
        <dbReference type="Proteomes" id="UP001138768"/>
    </source>
</evidence>
<dbReference type="Gene3D" id="1.20.120.920">
    <property type="entry name" value="CRISPR-associated endonuclease Cas1, C-terminal domain"/>
    <property type="match status" value="1"/>
</dbReference>
<name>A0A9X1B564_9GAMM</name>
<evidence type="ECO:0000313" key="11">
    <source>
        <dbReference type="EMBL" id="MBK1620158.1"/>
    </source>
</evidence>
<dbReference type="EMBL" id="NRRY01000033">
    <property type="protein sequence ID" value="MBK1620158.1"/>
    <property type="molecule type" value="Genomic_DNA"/>
</dbReference>
<evidence type="ECO:0000256" key="9">
    <source>
        <dbReference type="ARBA" id="ARBA00038592"/>
    </source>
</evidence>
<dbReference type="Proteomes" id="UP001138768">
    <property type="component" value="Unassembled WGS sequence"/>
</dbReference>
<dbReference type="InterPro" id="IPR050646">
    <property type="entry name" value="Cas1"/>
</dbReference>
<dbReference type="GO" id="GO:0051607">
    <property type="term" value="P:defense response to virus"/>
    <property type="evidence" value="ECO:0007669"/>
    <property type="project" value="UniProtKB-UniRule"/>
</dbReference>
<dbReference type="Pfam" id="PF01867">
    <property type="entry name" value="Cas_Cas1"/>
    <property type="match status" value="1"/>
</dbReference>
<dbReference type="GO" id="GO:0004519">
    <property type="term" value="F:endonuclease activity"/>
    <property type="evidence" value="ECO:0007669"/>
    <property type="project" value="UniProtKB-UniRule"/>
</dbReference>
<dbReference type="Gene3D" id="3.100.10.20">
    <property type="entry name" value="CRISPR-associated endonuclease Cas1, N-terminal domain"/>
    <property type="match status" value="1"/>
</dbReference>
<feature type="binding site" evidence="10">
    <location>
        <position position="216"/>
    </location>
    <ligand>
        <name>Mn(2+)</name>
        <dbReference type="ChEBI" id="CHEBI:29035"/>
    </ligand>
</feature>
<protein>
    <recommendedName>
        <fullName evidence="10">CRISPR-associated endonuclease Cas1</fullName>
        <ecNumber evidence="10">3.1.-.-</ecNumber>
    </recommendedName>
</protein>
<dbReference type="EC" id="3.1.-.-" evidence="10"/>
<evidence type="ECO:0000256" key="8">
    <source>
        <dbReference type="ARBA" id="ARBA00023211"/>
    </source>
</evidence>
<dbReference type="AlphaFoldDB" id="A0A9X1B564"/>
<gene>
    <name evidence="10 11" type="primary">cas1</name>
    <name evidence="11" type="ORF">CKO42_17260</name>
</gene>
<proteinExistence type="inferred from homology"/>
<dbReference type="GO" id="GO:0046872">
    <property type="term" value="F:metal ion binding"/>
    <property type="evidence" value="ECO:0007669"/>
    <property type="project" value="UniProtKB-UniRule"/>
</dbReference>
<comment type="subunit">
    <text evidence="9 10">Homodimer, forms a heterotetramer with a Cas2 homodimer.</text>
</comment>
<keyword evidence="12" id="KW-1185">Reference proteome</keyword>
<comment type="caution">
    <text evidence="11">The sequence shown here is derived from an EMBL/GenBank/DDBJ whole genome shotgun (WGS) entry which is preliminary data.</text>
</comment>
<evidence type="ECO:0000256" key="6">
    <source>
        <dbReference type="ARBA" id="ARBA00023118"/>
    </source>
</evidence>
<feature type="binding site" evidence="10">
    <location>
        <position position="151"/>
    </location>
    <ligand>
        <name>Mn(2+)</name>
        <dbReference type="ChEBI" id="CHEBI:29035"/>
    </ligand>
</feature>
<evidence type="ECO:0000256" key="7">
    <source>
        <dbReference type="ARBA" id="ARBA00023125"/>
    </source>
</evidence>
<evidence type="ECO:0000256" key="5">
    <source>
        <dbReference type="ARBA" id="ARBA00022842"/>
    </source>
</evidence>
<dbReference type="InterPro" id="IPR002729">
    <property type="entry name" value="CRISPR-assoc_Cas1"/>
</dbReference>
<keyword evidence="5 10" id="KW-0460">Magnesium</keyword>
<comment type="cofactor">
    <cofactor evidence="10">
        <name>Mg(2+)</name>
        <dbReference type="ChEBI" id="CHEBI:18420"/>
    </cofactor>
    <cofactor evidence="10">
        <name>Mn(2+)</name>
        <dbReference type="ChEBI" id="CHEBI:29035"/>
    </cofactor>
</comment>
<feature type="binding site" evidence="10">
    <location>
        <position position="231"/>
    </location>
    <ligand>
        <name>Mn(2+)</name>
        <dbReference type="ChEBI" id="CHEBI:29035"/>
    </ligand>
</feature>
<dbReference type="InterPro" id="IPR042206">
    <property type="entry name" value="CRISPR-assoc_Cas1_C"/>
</dbReference>
<dbReference type="RefSeq" id="WP_200246708.1">
    <property type="nucleotide sequence ID" value="NZ_NRRY01000033.1"/>
</dbReference>
<dbReference type="PANTHER" id="PTHR34353">
    <property type="entry name" value="CRISPR-ASSOCIATED ENDONUCLEASE CAS1 1"/>
    <property type="match status" value="1"/>
</dbReference>